<accession>A0A1Y0III1</accession>
<dbReference type="InterPro" id="IPR050239">
    <property type="entry name" value="Sigma-70_RNA_pol_init_factors"/>
</dbReference>
<dbReference type="CDD" id="cd06171">
    <property type="entry name" value="Sigma70_r4"/>
    <property type="match status" value="1"/>
</dbReference>
<dbReference type="PANTHER" id="PTHR30603:SF47">
    <property type="entry name" value="RNA POLYMERASE SIGMA FACTOR SIGD, CHLOROPLASTIC"/>
    <property type="match status" value="1"/>
</dbReference>
<dbReference type="InterPro" id="IPR007627">
    <property type="entry name" value="RNA_pol_sigma70_r2"/>
</dbReference>
<dbReference type="InterPro" id="IPR007624">
    <property type="entry name" value="RNA_pol_sigma70_r3"/>
</dbReference>
<dbReference type="KEGG" id="ome:OLMES_5220"/>
<dbReference type="OrthoDB" id="9809557at2"/>
<evidence type="ECO:0000259" key="5">
    <source>
        <dbReference type="PROSITE" id="PS00715"/>
    </source>
</evidence>
<dbReference type="GO" id="GO:0016987">
    <property type="term" value="F:sigma factor activity"/>
    <property type="evidence" value="ECO:0007669"/>
    <property type="project" value="UniProtKB-KW"/>
</dbReference>
<name>A0A1Y0III1_9GAMM</name>
<dbReference type="Pfam" id="PF04542">
    <property type="entry name" value="Sigma70_r2"/>
    <property type="match status" value="1"/>
</dbReference>
<dbReference type="InterPro" id="IPR014284">
    <property type="entry name" value="RNA_pol_sigma-70_dom"/>
</dbReference>
<dbReference type="NCBIfam" id="TIGR02937">
    <property type="entry name" value="sigma70-ECF"/>
    <property type="match status" value="1"/>
</dbReference>
<dbReference type="SUPFAM" id="SSF88659">
    <property type="entry name" value="Sigma3 and sigma4 domains of RNA polymerase sigma factors"/>
    <property type="match status" value="2"/>
</dbReference>
<evidence type="ECO:0000256" key="1">
    <source>
        <dbReference type="ARBA" id="ARBA00023015"/>
    </source>
</evidence>
<dbReference type="InterPro" id="IPR013324">
    <property type="entry name" value="RNA_pol_sigma_r3/r4-like"/>
</dbReference>
<keyword evidence="1" id="KW-0805">Transcription regulation</keyword>
<dbReference type="Gene3D" id="1.10.10.10">
    <property type="entry name" value="Winged helix-like DNA-binding domain superfamily/Winged helix DNA-binding domain"/>
    <property type="match status" value="2"/>
</dbReference>
<keyword evidence="7" id="KW-1185">Reference proteome</keyword>
<dbReference type="SUPFAM" id="SSF88946">
    <property type="entry name" value="Sigma2 domain of RNA polymerase sigma factors"/>
    <property type="match status" value="1"/>
</dbReference>
<dbReference type="PANTHER" id="PTHR30603">
    <property type="entry name" value="RNA POLYMERASE SIGMA FACTOR RPO"/>
    <property type="match status" value="1"/>
</dbReference>
<keyword evidence="2" id="KW-0731">Sigma factor</keyword>
<dbReference type="InterPro" id="IPR000943">
    <property type="entry name" value="RNA_pol_sigma70"/>
</dbReference>
<keyword evidence="3" id="KW-0238">DNA-binding</keyword>
<dbReference type="AlphaFoldDB" id="A0A1Y0III1"/>
<dbReference type="RefSeq" id="WP_087463902.1">
    <property type="nucleotide sequence ID" value="NZ_CP021425.1"/>
</dbReference>
<dbReference type="Pfam" id="PF04539">
    <property type="entry name" value="Sigma70_r3"/>
    <property type="match status" value="1"/>
</dbReference>
<dbReference type="InterPro" id="IPR013325">
    <property type="entry name" value="RNA_pol_sigma_r2"/>
</dbReference>
<dbReference type="PROSITE" id="PS00715">
    <property type="entry name" value="SIGMA70_1"/>
    <property type="match status" value="1"/>
</dbReference>
<dbReference type="Gene3D" id="1.20.120.1810">
    <property type="match status" value="1"/>
</dbReference>
<dbReference type="GO" id="GO:0006352">
    <property type="term" value="P:DNA-templated transcription initiation"/>
    <property type="evidence" value="ECO:0007669"/>
    <property type="project" value="InterPro"/>
</dbReference>
<organism evidence="6 7">
    <name type="scientific">Oleiphilus messinensis</name>
    <dbReference type="NCBI Taxonomy" id="141451"/>
    <lineage>
        <taxon>Bacteria</taxon>
        <taxon>Pseudomonadati</taxon>
        <taxon>Pseudomonadota</taxon>
        <taxon>Gammaproteobacteria</taxon>
        <taxon>Oceanospirillales</taxon>
        <taxon>Oleiphilaceae</taxon>
        <taxon>Oleiphilus</taxon>
    </lineage>
</organism>
<evidence type="ECO:0000313" key="6">
    <source>
        <dbReference type="EMBL" id="ARU59204.1"/>
    </source>
</evidence>
<feature type="domain" description="RNA polymerase sigma-70" evidence="5">
    <location>
        <begin position="205"/>
        <end position="218"/>
    </location>
</feature>
<evidence type="ECO:0000313" key="7">
    <source>
        <dbReference type="Proteomes" id="UP000196027"/>
    </source>
</evidence>
<protein>
    <submittedName>
        <fullName evidence="6">RNA polymerase sigma factor</fullName>
    </submittedName>
</protein>
<evidence type="ECO:0000256" key="3">
    <source>
        <dbReference type="ARBA" id="ARBA00023125"/>
    </source>
</evidence>
<reference evidence="6 7" key="1">
    <citation type="submission" date="2017-05" db="EMBL/GenBank/DDBJ databases">
        <title>Genomic insights into alkan degradation activity of Oleiphilus messinensis.</title>
        <authorList>
            <person name="Kozyavkin S.A."/>
            <person name="Slesarev A.I."/>
            <person name="Golyshin P.N."/>
            <person name="Korzhenkov A."/>
            <person name="Golyshina O.N."/>
            <person name="Toshchakov S.V."/>
        </authorList>
    </citation>
    <scope>NUCLEOTIDE SEQUENCE [LARGE SCALE GENOMIC DNA]</scope>
    <source>
        <strain evidence="6 7">ME102</strain>
    </source>
</reference>
<keyword evidence="4" id="KW-0804">Transcription</keyword>
<evidence type="ECO:0000256" key="2">
    <source>
        <dbReference type="ARBA" id="ARBA00023082"/>
    </source>
</evidence>
<dbReference type="InterPro" id="IPR007630">
    <property type="entry name" value="RNA_pol_sigma70_r4"/>
</dbReference>
<dbReference type="Proteomes" id="UP000196027">
    <property type="component" value="Chromosome"/>
</dbReference>
<dbReference type="EMBL" id="CP021425">
    <property type="protein sequence ID" value="ARU59204.1"/>
    <property type="molecule type" value="Genomic_DNA"/>
</dbReference>
<dbReference type="PRINTS" id="PR00046">
    <property type="entry name" value="SIGMA70FCT"/>
</dbReference>
<sequence length="403" mass="46223">MGNAILSKLENHGSVQAPDSGGAPAIDLYMRELRELEIMGEEEERQFGTNIQSAIRMLLAEIVSSPDQWAELEHWLTELLHNHGQDINIVFSDKPDDLLKLECILTTLIDTLKVLDHMNKNRQPEYSAVQGNLVFMLEGMRISRNQLVNFAKLVSRNTDNTAEQVRFSGALKHYLQLRNQLIEKNLRLVMAQARRYKATGCSLEDIVQNGNLGLIKAADRFDFQRGYRFSTFAVWCIQSAIKYRSQRTRHTIAKPPHLQDQLGRVLSLRDHLQQQLGRPPRSTELAKASGLDYEQVNHLLSLPQAFESTDQNPMPDGKTSLIDSIKDEGSTIEHALKHEQQTRLLDQLMRPLTQRERLILLMRYGIGYPRSYTLHEIATQLGLSFERIRQLQNQATRKLNRIP</sequence>
<dbReference type="InterPro" id="IPR036388">
    <property type="entry name" value="WH-like_DNA-bd_sf"/>
</dbReference>
<evidence type="ECO:0000256" key="4">
    <source>
        <dbReference type="ARBA" id="ARBA00023163"/>
    </source>
</evidence>
<dbReference type="Pfam" id="PF04545">
    <property type="entry name" value="Sigma70_r4"/>
    <property type="match status" value="1"/>
</dbReference>
<dbReference type="GO" id="GO:0003677">
    <property type="term" value="F:DNA binding"/>
    <property type="evidence" value="ECO:0007669"/>
    <property type="project" value="UniProtKB-KW"/>
</dbReference>
<gene>
    <name evidence="6" type="ORF">OLMES_5220</name>
</gene>
<proteinExistence type="predicted"/>